<reference evidence="1 2" key="1">
    <citation type="submission" date="2021-04" db="EMBL/GenBank/DDBJ databases">
        <authorList>
            <person name="Vanwijnsberghe S."/>
        </authorList>
    </citation>
    <scope>NUCLEOTIDE SEQUENCE [LARGE SCALE GENOMIC DNA]</scope>
    <source>
        <strain evidence="1 2">LMG 32171</strain>
    </source>
</reference>
<dbReference type="SUPFAM" id="SSF160935">
    <property type="entry name" value="VPA0735-like"/>
    <property type="match status" value="1"/>
</dbReference>
<proteinExistence type="predicted"/>
<organism evidence="1 2">
    <name type="scientific">Paraburkholderia gardini</name>
    <dbReference type="NCBI Taxonomy" id="2823469"/>
    <lineage>
        <taxon>Bacteria</taxon>
        <taxon>Pseudomonadati</taxon>
        <taxon>Pseudomonadota</taxon>
        <taxon>Betaproteobacteria</taxon>
        <taxon>Burkholderiales</taxon>
        <taxon>Burkholderiaceae</taxon>
        <taxon>Paraburkholderia</taxon>
    </lineage>
</organism>
<dbReference type="Proteomes" id="UP000789752">
    <property type="component" value="Unassembled WGS sequence"/>
</dbReference>
<protein>
    <submittedName>
        <fullName evidence="1">Uncharacterized protein</fullName>
    </submittedName>
</protein>
<name>A0ABM8U9M3_9BURK</name>
<sequence>MSTAQSNIFINMTNETRYFYLDDDASGEPPNGANAYTMAFLAGEIPSVRSFFREGLTCRIAAIQFSHDANTEKLQGVKPG</sequence>
<gene>
    <name evidence="1" type="ORF">R54767_04656</name>
</gene>
<keyword evidence="2" id="KW-1185">Reference proteome</keyword>
<evidence type="ECO:0000313" key="1">
    <source>
        <dbReference type="EMBL" id="CAG4919913.1"/>
    </source>
</evidence>
<comment type="caution">
    <text evidence="1">The sequence shown here is derived from an EMBL/GenBank/DDBJ whole genome shotgun (WGS) entry which is preliminary data.</text>
</comment>
<accession>A0ABM8U9M3</accession>
<evidence type="ECO:0000313" key="2">
    <source>
        <dbReference type="Proteomes" id="UP000789752"/>
    </source>
</evidence>
<dbReference type="EMBL" id="CAJQYY010000034">
    <property type="protein sequence ID" value="CAG4919913.1"/>
    <property type="molecule type" value="Genomic_DNA"/>
</dbReference>